<keyword evidence="2" id="KW-0812">Transmembrane</keyword>
<accession>A0ABV6P8P1</accession>
<evidence type="ECO:0008006" key="5">
    <source>
        <dbReference type="Google" id="ProtNLM"/>
    </source>
</evidence>
<name>A0ABV6P8P1_9MICC</name>
<feature type="transmembrane region" description="Helical" evidence="2">
    <location>
        <begin position="93"/>
        <end position="113"/>
    </location>
</feature>
<organism evidence="3 4">
    <name type="scientific">Micrococcoides hystricis</name>
    <dbReference type="NCBI Taxonomy" id="1572761"/>
    <lineage>
        <taxon>Bacteria</taxon>
        <taxon>Bacillati</taxon>
        <taxon>Actinomycetota</taxon>
        <taxon>Actinomycetes</taxon>
        <taxon>Micrococcales</taxon>
        <taxon>Micrococcaceae</taxon>
        <taxon>Micrococcoides</taxon>
    </lineage>
</organism>
<comment type="caution">
    <text evidence="3">The sequence shown here is derived from an EMBL/GenBank/DDBJ whole genome shotgun (WGS) entry which is preliminary data.</text>
</comment>
<reference evidence="3 4" key="1">
    <citation type="submission" date="2024-09" db="EMBL/GenBank/DDBJ databases">
        <authorList>
            <person name="Sun Q."/>
            <person name="Mori K."/>
        </authorList>
    </citation>
    <scope>NUCLEOTIDE SEQUENCE [LARGE SCALE GENOMIC DNA]</scope>
    <source>
        <strain evidence="3 4">NCAIM B.02604</strain>
    </source>
</reference>
<evidence type="ECO:0000256" key="2">
    <source>
        <dbReference type="SAM" id="Phobius"/>
    </source>
</evidence>
<evidence type="ECO:0000313" key="4">
    <source>
        <dbReference type="Proteomes" id="UP001589862"/>
    </source>
</evidence>
<proteinExistence type="predicted"/>
<keyword evidence="2" id="KW-0472">Membrane</keyword>
<feature type="transmembrane region" description="Helical" evidence="2">
    <location>
        <begin position="67"/>
        <end position="86"/>
    </location>
</feature>
<feature type="transmembrane region" description="Helical" evidence="2">
    <location>
        <begin position="133"/>
        <end position="151"/>
    </location>
</feature>
<feature type="transmembrane region" description="Helical" evidence="2">
    <location>
        <begin position="37"/>
        <end position="55"/>
    </location>
</feature>
<gene>
    <name evidence="3" type="ORF">ACFFFR_03670</name>
</gene>
<keyword evidence="2" id="KW-1133">Transmembrane helix</keyword>
<feature type="region of interest" description="Disordered" evidence="1">
    <location>
        <begin position="1"/>
        <end position="30"/>
    </location>
</feature>
<evidence type="ECO:0000256" key="1">
    <source>
        <dbReference type="SAM" id="MobiDB-lite"/>
    </source>
</evidence>
<evidence type="ECO:0000313" key="3">
    <source>
        <dbReference type="EMBL" id="MFC0581491.1"/>
    </source>
</evidence>
<keyword evidence="4" id="KW-1185">Reference proteome</keyword>
<sequence length="156" mass="16751">MSTAQPANTAAANTPTDPDHASEGTEPPARNHGLGRIIVAIYGVFALSATARAGYQMYVDFDRAPLAYLLSALAAVVYIVATISLAKTGPKAYLVSTSAIIFELIGVLVIGAMTELNPELFPVDTVWSHFGSGYGYVPLVLPIIGLAWLFYHRRRR</sequence>
<feature type="compositionally biased region" description="Low complexity" evidence="1">
    <location>
        <begin position="1"/>
        <end position="16"/>
    </location>
</feature>
<protein>
    <recommendedName>
        <fullName evidence="5">Integral membrane protein</fullName>
    </recommendedName>
</protein>
<dbReference type="Proteomes" id="UP001589862">
    <property type="component" value="Unassembled WGS sequence"/>
</dbReference>
<dbReference type="EMBL" id="JBHLUB010000004">
    <property type="protein sequence ID" value="MFC0581491.1"/>
    <property type="molecule type" value="Genomic_DNA"/>
</dbReference>
<dbReference type="RefSeq" id="WP_377458178.1">
    <property type="nucleotide sequence ID" value="NZ_JBHLUB010000004.1"/>
</dbReference>